<dbReference type="GO" id="GO:0004803">
    <property type="term" value="F:transposase activity"/>
    <property type="evidence" value="ECO:0007669"/>
    <property type="project" value="InterPro"/>
</dbReference>
<sequence>MFVKLTRSGTRSYVKLVEAYRDEQGVSRQRVVATLGRLEQVRTGGADALIRGLHRVIDGEEPQAPSVRFAPALAVGDTWMLHALWHKLGWDEAFRRVLRNAHGAFDAERLLRVMVVNRLCDATSKLGVLRWLEGTRVPGVDNASVTHQRLLRTMDSLAARAEAMQRTLAAVLRPLVDQDLSIVFYDMTTIGVEGHSEVPGEIRQFGLSKDGGIRRQVMLGVVQTAEGLPIAHRVWEGNTAEAPTLHAVVDEILSLYPVKRVVLVADRGLLSLDNLEWLQAVRIGKTAQPLEFILAVPGRRHSEFTEILGPLHAEHCASAKDEVIGETTWQGLRLVWAHDPEAAAQQSQARRETIETLTRQAQQRAGKLDAQDAGSTFKGRRLSDSGAKAWLFRAVSDAHLGSIIKVDLQSDLFAYTEDEAALTRAELGDGKLLLVTNTADLDPAEVIARYKSLANIERGFRVLKSEIEIAPVFHRLPDRIRAHALICFMALVLYRVLRMQLKAKNSPYSPERALEIARHIQLHQVRIAGQGAASGLTELSPEQLALFDQLQLDVPTKEPFDIAS</sequence>
<dbReference type="InterPro" id="IPR012337">
    <property type="entry name" value="RNaseH-like_sf"/>
</dbReference>
<reference evidence="2" key="1">
    <citation type="submission" date="2009-10" db="EMBL/GenBank/DDBJ databases">
        <title>Diversity of trophic interactions inside an arsenic-rich microbial ecosystem.</title>
        <authorList>
            <person name="Bertin P.N."/>
            <person name="Heinrich-Salmeron A."/>
            <person name="Pelletier E."/>
            <person name="Goulhen-Chollet F."/>
            <person name="Arsene-Ploetze F."/>
            <person name="Gallien S."/>
            <person name="Calteau A."/>
            <person name="Vallenet D."/>
            <person name="Casiot C."/>
            <person name="Chane-Woon-Ming B."/>
            <person name="Giloteaux L."/>
            <person name="Barakat M."/>
            <person name="Bonnefoy V."/>
            <person name="Bruneel O."/>
            <person name="Chandler M."/>
            <person name="Cleiss J."/>
            <person name="Duran R."/>
            <person name="Elbaz-Poulichet F."/>
            <person name="Fonknechten N."/>
            <person name="Lauga B."/>
            <person name="Mornico D."/>
            <person name="Ortet P."/>
            <person name="Schaeffer C."/>
            <person name="Siguier P."/>
            <person name="Alexander Thil Smith A."/>
            <person name="Van Dorsselaer A."/>
            <person name="Weissenbach J."/>
            <person name="Medigue C."/>
            <person name="Le Paslier D."/>
        </authorList>
    </citation>
    <scope>NUCLEOTIDE SEQUENCE</scope>
</reference>
<dbReference type="InterPro" id="IPR002559">
    <property type="entry name" value="Transposase_11"/>
</dbReference>
<evidence type="ECO:0000313" key="3">
    <source>
        <dbReference type="EMBL" id="CBH97227.1"/>
    </source>
</evidence>
<dbReference type="AlphaFoldDB" id="E6PKG2"/>
<accession>E6PKG2</accession>
<organism evidence="2">
    <name type="scientific">mine drainage metagenome</name>
    <dbReference type="NCBI Taxonomy" id="410659"/>
    <lineage>
        <taxon>unclassified sequences</taxon>
        <taxon>metagenomes</taxon>
        <taxon>ecological metagenomes</taxon>
    </lineage>
</organism>
<dbReference type="EMBL" id="CABM01000005">
    <property type="protein sequence ID" value="CBH95413.1"/>
    <property type="molecule type" value="Genomic_DNA"/>
</dbReference>
<dbReference type="EMBL" id="CABM01000051">
    <property type="protein sequence ID" value="CBH98367.1"/>
    <property type="molecule type" value="Genomic_DNA"/>
</dbReference>
<dbReference type="EMBL" id="CABM01000042">
    <property type="protein sequence ID" value="CBH97227.1"/>
    <property type="molecule type" value="Genomic_DNA"/>
</dbReference>
<dbReference type="NCBIfam" id="NF033559">
    <property type="entry name" value="transpos_IS1634"/>
    <property type="match status" value="1"/>
</dbReference>
<evidence type="ECO:0000313" key="2">
    <source>
        <dbReference type="EMBL" id="CBH95413.1"/>
    </source>
</evidence>
<dbReference type="Pfam" id="PF01609">
    <property type="entry name" value="DDE_Tnp_1"/>
    <property type="match status" value="1"/>
</dbReference>
<dbReference type="SUPFAM" id="SSF53098">
    <property type="entry name" value="Ribonuclease H-like"/>
    <property type="match status" value="1"/>
</dbReference>
<dbReference type="InterPro" id="IPR047654">
    <property type="entry name" value="IS1634_transpos"/>
</dbReference>
<dbReference type="PANTHER" id="PTHR34614">
    <property type="match status" value="1"/>
</dbReference>
<dbReference type="GO" id="GO:0006313">
    <property type="term" value="P:DNA transposition"/>
    <property type="evidence" value="ECO:0007669"/>
    <property type="project" value="InterPro"/>
</dbReference>
<dbReference type="PANTHER" id="PTHR34614:SF2">
    <property type="entry name" value="TRANSPOSASE IS4-LIKE DOMAIN-CONTAINING PROTEIN"/>
    <property type="match status" value="1"/>
</dbReference>
<dbReference type="GO" id="GO:0003677">
    <property type="term" value="F:DNA binding"/>
    <property type="evidence" value="ECO:0007669"/>
    <property type="project" value="InterPro"/>
</dbReference>
<protein>
    <submittedName>
        <fullName evidence="2">Transposase of ISCARN23, IS1634 family</fullName>
    </submittedName>
</protein>
<proteinExistence type="predicted"/>
<gene>
    <name evidence="2" type="ORF">CARN2_0813</name>
    <name evidence="3" type="ORF">CARN2_2699</name>
    <name evidence="4" type="ORF">CARN2_3844</name>
</gene>
<comment type="caution">
    <text evidence="2">The sequence shown here is derived from an EMBL/GenBank/DDBJ whole genome shotgun (WGS) entry which is preliminary data.</text>
</comment>
<evidence type="ECO:0000313" key="4">
    <source>
        <dbReference type="EMBL" id="CBH98367.1"/>
    </source>
</evidence>
<evidence type="ECO:0000259" key="1">
    <source>
        <dbReference type="Pfam" id="PF01609"/>
    </source>
</evidence>
<name>E6PKG2_9ZZZZ</name>
<feature type="domain" description="Transposase IS4-like" evidence="1">
    <location>
        <begin position="179"/>
        <end position="493"/>
    </location>
</feature>